<dbReference type="Pfam" id="PF04018">
    <property type="entry name" value="VCA0040-like"/>
    <property type="match status" value="1"/>
</dbReference>
<proteinExistence type="predicted"/>
<feature type="transmembrane region" description="Helical" evidence="1">
    <location>
        <begin position="54"/>
        <end position="72"/>
    </location>
</feature>
<gene>
    <name evidence="2" type="ORF">DPQ25_11020</name>
</gene>
<comment type="caution">
    <text evidence="2">The sequence shown here is derived from an EMBL/GenBank/DDBJ whole genome shotgun (WGS) entry which is preliminary data.</text>
</comment>
<dbReference type="AlphaFoldDB" id="A0A328UB80"/>
<feature type="transmembrane region" description="Helical" evidence="1">
    <location>
        <begin position="188"/>
        <end position="211"/>
    </location>
</feature>
<dbReference type="EMBL" id="QLYR01000008">
    <property type="protein sequence ID" value="RAQ25541.1"/>
    <property type="molecule type" value="Genomic_DNA"/>
</dbReference>
<feature type="transmembrane region" description="Helical" evidence="1">
    <location>
        <begin position="84"/>
        <end position="102"/>
    </location>
</feature>
<feature type="transmembrane region" description="Helical" evidence="1">
    <location>
        <begin position="114"/>
        <end position="136"/>
    </location>
</feature>
<feature type="transmembrane region" description="Helical" evidence="1">
    <location>
        <begin position="148"/>
        <end position="176"/>
    </location>
</feature>
<reference evidence="2 3" key="1">
    <citation type="submission" date="2018-06" db="EMBL/GenBank/DDBJ databases">
        <title>Noncontiguous genome sequence of Ruminococcaceae bacterium ASD2818.</title>
        <authorList>
            <person name="Chaplin A.V."/>
            <person name="Sokolova S.R."/>
            <person name="Kochetkova T.O."/>
            <person name="Goltsov A.Y."/>
            <person name="Trofimov D.Y."/>
            <person name="Efimov B.A."/>
        </authorList>
    </citation>
    <scope>NUCLEOTIDE SEQUENCE [LARGE SCALE GENOMIC DNA]</scope>
    <source>
        <strain evidence="2 3">ASD2818</strain>
    </source>
</reference>
<name>A0A328UB80_9FIRM</name>
<dbReference type="Proteomes" id="UP000249377">
    <property type="component" value="Unassembled WGS sequence"/>
</dbReference>
<evidence type="ECO:0000313" key="3">
    <source>
        <dbReference type="Proteomes" id="UP000249377"/>
    </source>
</evidence>
<dbReference type="InterPro" id="IPR007163">
    <property type="entry name" value="VCA0040-like"/>
</dbReference>
<keyword evidence="1" id="KW-0812">Transmembrane</keyword>
<sequence length="274" mass="29951">MKNSRILLTLKSMIVGGTMLVPGVSGGSMAMILGIYDKLVSSVSSFMKDKRKNLITLVLFAIGGGIGMLLFANPLLRLIEWSPMPTLYFFIGAVAGGIPLMVKQAEVKKFSWKQPFYVAAGILIVLLFTFIPTGTFQAGSDNGIVNFLLLMLAGFIAAVALVLPGISVSYFLLLLGLYDETMRAITTFYFPFLIPLALGLLLGIILTTKLLERAMKRHPQPTYLIILGFVLGSIAEVFPGIPTWPELLLCLVTLVAGFLAIYFLSRQELKYEEA</sequence>
<feature type="transmembrane region" description="Helical" evidence="1">
    <location>
        <begin position="223"/>
        <end position="241"/>
    </location>
</feature>
<dbReference type="PANTHER" id="PTHR37308">
    <property type="entry name" value="INTEGRAL MEMBRANE PROTEIN"/>
    <property type="match status" value="1"/>
</dbReference>
<organism evidence="2 3">
    <name type="scientific">Hydrogeniiclostridium mannosilyticum</name>
    <dbReference type="NCBI Taxonomy" id="2764322"/>
    <lineage>
        <taxon>Bacteria</taxon>
        <taxon>Bacillati</taxon>
        <taxon>Bacillota</taxon>
        <taxon>Clostridia</taxon>
        <taxon>Eubacteriales</taxon>
        <taxon>Acutalibacteraceae</taxon>
        <taxon>Hydrogeniiclostridium</taxon>
    </lineage>
</organism>
<feature type="transmembrane region" description="Helical" evidence="1">
    <location>
        <begin position="247"/>
        <end position="265"/>
    </location>
</feature>
<keyword evidence="1" id="KW-1133">Transmembrane helix</keyword>
<protein>
    <submittedName>
        <fullName evidence="2">DUF368 domain-containing protein</fullName>
    </submittedName>
</protein>
<evidence type="ECO:0000313" key="2">
    <source>
        <dbReference type="EMBL" id="RAQ25541.1"/>
    </source>
</evidence>
<dbReference type="PANTHER" id="PTHR37308:SF1">
    <property type="entry name" value="POLYPRENYL-PHOSPHATE TRANSPORTER"/>
    <property type="match status" value="1"/>
</dbReference>
<dbReference type="RefSeq" id="WP_112333232.1">
    <property type="nucleotide sequence ID" value="NZ_QLYR01000008.1"/>
</dbReference>
<keyword evidence="1" id="KW-0472">Membrane</keyword>
<feature type="transmembrane region" description="Helical" evidence="1">
    <location>
        <begin position="12"/>
        <end position="34"/>
    </location>
</feature>
<evidence type="ECO:0000256" key="1">
    <source>
        <dbReference type="SAM" id="Phobius"/>
    </source>
</evidence>
<accession>A0A328UB80</accession>
<keyword evidence="3" id="KW-1185">Reference proteome</keyword>